<dbReference type="EMBL" id="FO082050">
    <property type="protein sequence ID" value="CCE82186.1"/>
    <property type="molecule type" value="Genomic_DNA"/>
</dbReference>
<dbReference type="STRING" id="559304.G8YB55"/>
<evidence type="ECO:0000259" key="2">
    <source>
        <dbReference type="Pfam" id="PF08550"/>
    </source>
</evidence>
<evidence type="ECO:0000256" key="1">
    <source>
        <dbReference type="SAM" id="MobiDB-lite"/>
    </source>
</evidence>
<feature type="compositionally biased region" description="Polar residues" evidence="1">
    <location>
        <begin position="557"/>
        <end position="566"/>
    </location>
</feature>
<feature type="region of interest" description="Disordered" evidence="1">
    <location>
        <begin position="1"/>
        <end position="135"/>
    </location>
</feature>
<dbReference type="GO" id="GO:0005773">
    <property type="term" value="C:vacuole"/>
    <property type="evidence" value="ECO:0007669"/>
    <property type="project" value="GOC"/>
</dbReference>
<dbReference type="HOGENOM" id="CLU_014358_0_0_1"/>
<dbReference type="InterPro" id="IPR052292">
    <property type="entry name" value="Glucose_repression_reg"/>
</dbReference>
<dbReference type="InterPro" id="IPR013860">
    <property type="entry name" value="AreA_GATA"/>
</dbReference>
<keyword evidence="4" id="KW-1185">Reference proteome</keyword>
<feature type="compositionally biased region" description="Low complexity" evidence="1">
    <location>
        <begin position="922"/>
        <end position="935"/>
    </location>
</feature>
<feature type="compositionally biased region" description="Polar residues" evidence="1">
    <location>
        <begin position="834"/>
        <end position="867"/>
    </location>
</feature>
<feature type="compositionally biased region" description="Acidic residues" evidence="1">
    <location>
        <begin position="417"/>
        <end position="446"/>
    </location>
</feature>
<name>G8YB55_PICSO</name>
<dbReference type="GO" id="GO:0042149">
    <property type="term" value="P:cellular response to glucose starvation"/>
    <property type="evidence" value="ECO:0007669"/>
    <property type="project" value="TreeGrafter"/>
</dbReference>
<gene>
    <name evidence="3" type="primary">Piso0_001899</name>
    <name evidence="3" type="ORF">GNLVRS01_PISO0J00317g</name>
</gene>
<feature type="region of interest" description="Disordered" evidence="1">
    <location>
        <begin position="340"/>
        <end position="524"/>
    </location>
</feature>
<feature type="region of interest" description="Disordered" evidence="1">
    <location>
        <begin position="280"/>
        <end position="308"/>
    </location>
</feature>
<feature type="compositionally biased region" description="Polar residues" evidence="1">
    <location>
        <begin position="726"/>
        <end position="746"/>
    </location>
</feature>
<evidence type="ECO:0000313" key="4">
    <source>
        <dbReference type="Proteomes" id="UP000005222"/>
    </source>
</evidence>
<organism evidence="3 4">
    <name type="scientific">Pichia sorbitophila (strain ATCC MYA-4447 / BCRC 22081 / CBS 7064 / NBRC 10061 / NRRL Y-12695)</name>
    <name type="common">Hybrid yeast</name>
    <dbReference type="NCBI Taxonomy" id="559304"/>
    <lineage>
        <taxon>Eukaryota</taxon>
        <taxon>Fungi</taxon>
        <taxon>Dikarya</taxon>
        <taxon>Ascomycota</taxon>
        <taxon>Saccharomycotina</taxon>
        <taxon>Pichiomycetes</taxon>
        <taxon>Debaryomycetaceae</taxon>
        <taxon>Millerozyma</taxon>
    </lineage>
</organism>
<feature type="domain" description="Nitrogen regulatory protein areA GATA-like" evidence="2">
    <location>
        <begin position="156"/>
        <end position="183"/>
    </location>
</feature>
<accession>G8YB55</accession>
<dbReference type="Pfam" id="PF08550">
    <property type="entry name" value="GATA_AreA"/>
    <property type="match status" value="1"/>
</dbReference>
<feature type="compositionally biased region" description="Polar residues" evidence="1">
    <location>
        <begin position="371"/>
        <end position="383"/>
    </location>
</feature>
<feature type="compositionally biased region" description="Low complexity" evidence="1">
    <location>
        <begin position="812"/>
        <end position="833"/>
    </location>
</feature>
<dbReference type="InParanoid" id="G8YB55"/>
<dbReference type="FunCoup" id="G8YB55">
    <property type="interactions" value="594"/>
</dbReference>
<feature type="compositionally biased region" description="Acidic residues" evidence="1">
    <location>
        <begin position="456"/>
        <end position="470"/>
    </location>
</feature>
<feature type="compositionally biased region" description="Acidic residues" evidence="1">
    <location>
        <begin position="47"/>
        <end position="59"/>
    </location>
</feature>
<feature type="compositionally biased region" description="Basic and acidic residues" evidence="1">
    <location>
        <begin position="126"/>
        <end position="135"/>
    </location>
</feature>
<feature type="region of interest" description="Disordered" evidence="1">
    <location>
        <begin position="545"/>
        <end position="566"/>
    </location>
</feature>
<feature type="compositionally biased region" description="Low complexity" evidence="1">
    <location>
        <begin position="347"/>
        <end position="358"/>
    </location>
</feature>
<dbReference type="AlphaFoldDB" id="G8YB55"/>
<feature type="region of interest" description="Disordered" evidence="1">
    <location>
        <begin position="631"/>
        <end position="936"/>
    </location>
</feature>
<sequence>MSSSKNSGDVFTGGATTSQHVDAEDDDHFQNTTFKLKRTRSLGLLDEFIEQPETDEDNNDEPKNKGTLQKEESGRSPLEKPKEDFNSEANMESESDDRSSKDVNTSEEDSSDMKRSPVSLTSPEMLPHDDTDIQTEPSRHVDYLSHQWDVSDISKSWRYVTQKRKDVANAARLENASWRTWAQRRSNLKTISPEVVNWSKDSDVTWLYGPILRDDNNSDYDDVDHHKRVTTATSAVAGDISIPYKENNGPKPILKRRTVQDMMISHSNLLKLQLATNRMNEKNRQQQISHNKAKEDKKSNDPPEFDDYDAISEKLNSQYKINSSGSSIANSIDINNKASSPEKGYISESSLGSPSMSSLAEGSANEKSPGIVSSFSQNNNQAPSGIDEHTSSSLSSKERRHIHFNDEVQQCKAVEVYSDEDDDNDGYYEYGADDDDEYYNDDDSGFDYDSNKDQDSDSDENNEDDEDEEGGFFLNIKSSSSGNLAAPGLSSKGNTSPDKGMNAYDESSQDERRPSYKSNAEDTASISTNNSKVYKTIHILPPTTLNYGSSDEESDDQNPYTSSLSHNVNNSRGYDYYYDYNTVYTIDPNHAIYGAVDHDEGKVPDVVDVPENITMGSNFDYKLMEERDMMNGEKDPHKIYKKGETRDSADSPRGNNQEPEHMIESPTSSSHGLGSFNGNSSRSEEGKSDESIDVNRKYESANTSDSDSDDESDDSDDGLLMKTRRSSQSLAQQVFSGNSMTASSEGNDLHFPENFTEPNVAPAHISAINPNHSSSSISKQPRSSGSLSQSFFGEGFTPNDGNSSDLAKAFFNTRDSNTTSSSATSDRSSESASQKNINNIQKKTSPLPSQTTSTNAFRESSTGSQDIPRSGAFSLHDGSSSDESQEESNALGNRNSSYVSLSHVADKNRITSASPGPNENPSDTSSQNSANSNNSILQGKNLMNQAKGIASHLLNNWKNND</sequence>
<reference evidence="3 4" key="1">
    <citation type="journal article" date="2012" name="G3 (Bethesda)">
        <title>Pichia sorbitophila, an interspecies yeast hybrid reveals early steps of genome resolution following polyploidization.</title>
        <authorList>
            <person name="Leh Louis V."/>
            <person name="Despons L."/>
            <person name="Friedrich A."/>
            <person name="Martin T."/>
            <person name="Durrens P."/>
            <person name="Casaregola S."/>
            <person name="Neuveglise C."/>
            <person name="Fairhead C."/>
            <person name="Marck C."/>
            <person name="Cruz J.A."/>
            <person name="Straub M.L."/>
            <person name="Kugler V."/>
            <person name="Sacerdot C."/>
            <person name="Uzunov Z."/>
            <person name="Thierry A."/>
            <person name="Weiss S."/>
            <person name="Bleykasten C."/>
            <person name="De Montigny J."/>
            <person name="Jacques N."/>
            <person name="Jung P."/>
            <person name="Lemaire M."/>
            <person name="Mallet S."/>
            <person name="Morel G."/>
            <person name="Richard G.F."/>
            <person name="Sarkar A."/>
            <person name="Savel G."/>
            <person name="Schacherer J."/>
            <person name="Seret M.L."/>
            <person name="Talla E."/>
            <person name="Samson G."/>
            <person name="Jubin C."/>
            <person name="Poulain J."/>
            <person name="Vacherie B."/>
            <person name="Barbe V."/>
            <person name="Pelletier E."/>
            <person name="Sherman D.J."/>
            <person name="Westhof E."/>
            <person name="Weissenbach J."/>
            <person name="Baret P.V."/>
            <person name="Wincker P."/>
            <person name="Gaillardin C."/>
            <person name="Dujon B."/>
            <person name="Souciet J.L."/>
        </authorList>
    </citation>
    <scope>NUCLEOTIDE SEQUENCE [LARGE SCALE GENOMIC DNA]</scope>
    <source>
        <strain evidence="4">ATCC MYA-4447 / BCRC 22081 / CBS 7064 / NBRC 10061 / NRRL Y-12695</strain>
    </source>
</reference>
<feature type="compositionally biased region" description="Basic and acidic residues" evidence="1">
    <location>
        <begin position="631"/>
        <end position="650"/>
    </location>
</feature>
<dbReference type="GO" id="GO:0007039">
    <property type="term" value="P:protein catabolic process in the vacuole"/>
    <property type="evidence" value="ECO:0007669"/>
    <property type="project" value="TreeGrafter"/>
</dbReference>
<dbReference type="OrthoDB" id="5563539at2759"/>
<feature type="compositionally biased region" description="Polar residues" evidence="1">
    <location>
        <begin position="910"/>
        <end position="921"/>
    </location>
</feature>
<feature type="compositionally biased region" description="Basic and acidic residues" evidence="1">
    <location>
        <begin position="682"/>
        <end position="699"/>
    </location>
</feature>
<feature type="compositionally biased region" description="Polar residues" evidence="1">
    <location>
        <begin position="665"/>
        <end position="681"/>
    </location>
</feature>
<feature type="compositionally biased region" description="Polar residues" evidence="1">
    <location>
        <begin position="890"/>
        <end position="900"/>
    </location>
</feature>
<feature type="compositionally biased region" description="Polar residues" evidence="1">
    <location>
        <begin position="1"/>
        <end position="20"/>
    </location>
</feature>
<evidence type="ECO:0000313" key="3">
    <source>
        <dbReference type="EMBL" id="CCE82186.1"/>
    </source>
</evidence>
<dbReference type="OMA" id="YQNGNAY"/>
<proteinExistence type="predicted"/>
<dbReference type="eggNOG" id="ENOG502QSII">
    <property type="taxonomic scope" value="Eukaryota"/>
</dbReference>
<feature type="compositionally biased region" description="Basic and acidic residues" evidence="1">
    <location>
        <begin position="60"/>
        <end position="85"/>
    </location>
</feature>
<feature type="compositionally biased region" description="Basic and acidic residues" evidence="1">
    <location>
        <begin position="292"/>
        <end position="301"/>
    </location>
</feature>
<dbReference type="PANTHER" id="PTHR28051">
    <property type="entry name" value="PROTEIN MTL1-RELATED"/>
    <property type="match status" value="1"/>
</dbReference>
<dbReference type="Proteomes" id="UP000005222">
    <property type="component" value="Chromosome J"/>
</dbReference>
<feature type="compositionally biased region" description="Acidic residues" evidence="1">
    <location>
        <begin position="706"/>
        <end position="717"/>
    </location>
</feature>
<protein>
    <submittedName>
        <fullName evidence="3">Piso0_001899 protein</fullName>
    </submittedName>
</protein>
<dbReference type="PANTHER" id="PTHR28051:SF1">
    <property type="entry name" value="PROTEIN MTL1-RELATED"/>
    <property type="match status" value="1"/>
</dbReference>
<feature type="compositionally biased region" description="Low complexity" evidence="1">
    <location>
        <begin position="773"/>
        <end position="786"/>
    </location>
</feature>